<feature type="transmembrane region" description="Helical" evidence="4">
    <location>
        <begin position="295"/>
        <end position="316"/>
    </location>
</feature>
<feature type="transmembrane region" description="Helical" evidence="4">
    <location>
        <begin position="267"/>
        <end position="289"/>
    </location>
</feature>
<organism evidence="5 6">
    <name type="scientific">Candidatus Magnetominusculus xianensis</name>
    <dbReference type="NCBI Taxonomy" id="1748249"/>
    <lineage>
        <taxon>Bacteria</taxon>
        <taxon>Pseudomonadati</taxon>
        <taxon>Nitrospirota</taxon>
        <taxon>Nitrospiria</taxon>
        <taxon>Nitrospirales</taxon>
        <taxon>Nitrospiraceae</taxon>
        <taxon>Candidatus Magnetominusculus</taxon>
    </lineage>
</organism>
<dbReference type="PANTHER" id="PTHR44227">
    <property type="match status" value="1"/>
</dbReference>
<name>A0ABR5SJV5_9BACT</name>
<dbReference type="RefSeq" id="WP_157072736.1">
    <property type="nucleotide sequence ID" value="NZ_LNQR01000001.1"/>
</dbReference>
<dbReference type="SMART" id="SM00028">
    <property type="entry name" value="TPR"/>
    <property type="match status" value="3"/>
</dbReference>
<keyword evidence="2 3" id="KW-0802">TPR repeat</keyword>
<evidence type="ECO:0000256" key="1">
    <source>
        <dbReference type="ARBA" id="ARBA00022737"/>
    </source>
</evidence>
<keyword evidence="6" id="KW-1185">Reference proteome</keyword>
<dbReference type="SUPFAM" id="SSF48452">
    <property type="entry name" value="TPR-like"/>
    <property type="match status" value="1"/>
</dbReference>
<dbReference type="PANTHER" id="PTHR44227:SF3">
    <property type="entry name" value="PROTEIN O-MANNOSYL-TRANSFERASE TMTC4"/>
    <property type="match status" value="1"/>
</dbReference>
<feature type="transmembrane region" description="Helical" evidence="4">
    <location>
        <begin position="221"/>
        <end position="246"/>
    </location>
</feature>
<keyword evidence="4" id="KW-0472">Membrane</keyword>
<feature type="transmembrane region" description="Helical" evidence="4">
    <location>
        <begin position="153"/>
        <end position="170"/>
    </location>
</feature>
<accession>A0ABR5SJV5</accession>
<dbReference type="InterPro" id="IPR052346">
    <property type="entry name" value="O-mannosyl-transferase_TMTC"/>
</dbReference>
<evidence type="ECO:0000313" key="6">
    <source>
        <dbReference type="Proteomes" id="UP000060487"/>
    </source>
</evidence>
<dbReference type="Proteomes" id="UP000060487">
    <property type="component" value="Unassembled WGS sequence"/>
</dbReference>
<dbReference type="InterPro" id="IPR019734">
    <property type="entry name" value="TPR_rpt"/>
</dbReference>
<protein>
    <submittedName>
        <fullName evidence="5">TPR repeat-containing protein</fullName>
    </submittedName>
</protein>
<evidence type="ECO:0000256" key="3">
    <source>
        <dbReference type="PROSITE-ProRule" id="PRU00339"/>
    </source>
</evidence>
<keyword evidence="1" id="KW-0677">Repeat</keyword>
<proteinExistence type="predicted"/>
<dbReference type="PROSITE" id="PS50005">
    <property type="entry name" value="TPR"/>
    <property type="match status" value="2"/>
</dbReference>
<sequence>MSATLSPSCKPLLRTQIVICLILFSAIFSVFLQVKDFDFLFYDDNQYILENPYVRSGISTSNLGWAVTSTQYSNWFPVTWASHMLDVWIFGLWPGGHHLTNITFHAMNASLLFLFFSSVTGALWRSFFIAALFAFHPMHVESVAWVAERKDVLSAFFWISAMCAYVFYVRRPAPGRYAVVLCCFVLGLMSKQVIVTLPLVLLLLDYWPLGRFDTTRPATSLAASLLIEKLPFVALSALASVITIYVQKAGGSVATLSTLALKLRVENVVVSYVKYIIRLFYPAGLGIMYRHPTDYPAWQVFGAVIVVVGVTVFAIVQMRHRPWFFTGWFWYICTLLPTIGAVKVGISYMADRYSYMPYVGLFIIVSMAVPAGALSSGTLRRITAITAAAAILMSVIITNKQLKYWRNSVTLFTRAVDTAKDSYFAYYSLGYALHNAQRLGEAESSLKMAVTIKPDYPEALLHLGLVMLRQDKLKESHEVFLRAITAAPTMSEAYNGAGVALMNMGRLNEAAGYFKRALTLDSEDAARNLKLLEQLAAGN</sequence>
<dbReference type="EMBL" id="LNQR01000001">
    <property type="protein sequence ID" value="KWT95107.1"/>
    <property type="molecule type" value="Genomic_DNA"/>
</dbReference>
<reference evidence="5 6" key="1">
    <citation type="submission" date="2015-11" db="EMBL/GenBank/DDBJ databases">
        <authorList>
            <person name="Lin W."/>
        </authorList>
    </citation>
    <scope>NUCLEOTIDE SEQUENCE [LARGE SCALE GENOMIC DNA]</scope>
    <source>
        <strain evidence="5 6">HCH-1</strain>
    </source>
</reference>
<feature type="transmembrane region" description="Helical" evidence="4">
    <location>
        <begin position="111"/>
        <end position="133"/>
    </location>
</feature>
<dbReference type="InterPro" id="IPR011990">
    <property type="entry name" value="TPR-like_helical_dom_sf"/>
</dbReference>
<feature type="transmembrane region" description="Helical" evidence="4">
    <location>
        <begin position="328"/>
        <end position="349"/>
    </location>
</feature>
<evidence type="ECO:0000256" key="2">
    <source>
        <dbReference type="ARBA" id="ARBA00022803"/>
    </source>
</evidence>
<feature type="transmembrane region" description="Helical" evidence="4">
    <location>
        <begin position="177"/>
        <end position="201"/>
    </location>
</feature>
<feature type="repeat" description="TPR" evidence="3">
    <location>
        <begin position="491"/>
        <end position="524"/>
    </location>
</feature>
<dbReference type="Pfam" id="PF07719">
    <property type="entry name" value="TPR_2"/>
    <property type="match status" value="1"/>
</dbReference>
<dbReference type="InterPro" id="IPR013105">
    <property type="entry name" value="TPR_2"/>
</dbReference>
<gene>
    <name evidence="5" type="ORF">ASN18_0035</name>
</gene>
<keyword evidence="4" id="KW-0812">Transmembrane</keyword>
<evidence type="ECO:0000256" key="4">
    <source>
        <dbReference type="SAM" id="Phobius"/>
    </source>
</evidence>
<keyword evidence="4" id="KW-1133">Transmembrane helix</keyword>
<evidence type="ECO:0000313" key="5">
    <source>
        <dbReference type="EMBL" id="KWT95107.1"/>
    </source>
</evidence>
<dbReference type="Gene3D" id="1.25.40.10">
    <property type="entry name" value="Tetratricopeptide repeat domain"/>
    <property type="match status" value="1"/>
</dbReference>
<feature type="transmembrane region" description="Helical" evidence="4">
    <location>
        <begin position="80"/>
        <end position="99"/>
    </location>
</feature>
<feature type="transmembrane region" description="Helical" evidence="4">
    <location>
        <begin position="12"/>
        <end position="32"/>
    </location>
</feature>
<feature type="repeat" description="TPR" evidence="3">
    <location>
        <begin position="457"/>
        <end position="490"/>
    </location>
</feature>
<comment type="caution">
    <text evidence="5">The sequence shown here is derived from an EMBL/GenBank/DDBJ whole genome shotgun (WGS) entry which is preliminary data.</text>
</comment>
<feature type="transmembrane region" description="Helical" evidence="4">
    <location>
        <begin position="355"/>
        <end position="375"/>
    </location>
</feature>
<dbReference type="Pfam" id="PF13432">
    <property type="entry name" value="TPR_16"/>
    <property type="match status" value="1"/>
</dbReference>